<reference evidence="7 8" key="1">
    <citation type="submission" date="2019-02" db="EMBL/GenBank/DDBJ databases">
        <title>Deep-cultivation of Planctomycetes and their phenomic and genomic characterization uncovers novel biology.</title>
        <authorList>
            <person name="Wiegand S."/>
            <person name="Jogler M."/>
            <person name="Boedeker C."/>
            <person name="Pinto D."/>
            <person name="Vollmers J."/>
            <person name="Rivas-Marin E."/>
            <person name="Kohn T."/>
            <person name="Peeters S.H."/>
            <person name="Heuer A."/>
            <person name="Rast P."/>
            <person name="Oberbeckmann S."/>
            <person name="Bunk B."/>
            <person name="Jeske O."/>
            <person name="Meyerdierks A."/>
            <person name="Storesund J.E."/>
            <person name="Kallscheuer N."/>
            <person name="Luecker S."/>
            <person name="Lage O.M."/>
            <person name="Pohl T."/>
            <person name="Merkel B.J."/>
            <person name="Hornburger P."/>
            <person name="Mueller R.-W."/>
            <person name="Bruemmer F."/>
            <person name="Labrenz M."/>
            <person name="Spormann A.M."/>
            <person name="Op den Camp H."/>
            <person name="Overmann J."/>
            <person name="Amann R."/>
            <person name="Jetten M.S.M."/>
            <person name="Mascher T."/>
            <person name="Medema M.H."/>
            <person name="Devos D.P."/>
            <person name="Kaster A.-K."/>
            <person name="Ovreas L."/>
            <person name="Rohde M."/>
            <person name="Galperin M.Y."/>
            <person name="Jogler C."/>
        </authorList>
    </citation>
    <scope>NUCLEOTIDE SEQUENCE [LARGE SCALE GENOMIC DNA]</scope>
    <source>
        <strain evidence="7 8">Pan161</strain>
    </source>
</reference>
<evidence type="ECO:0000256" key="5">
    <source>
        <dbReference type="SAM" id="Phobius"/>
    </source>
</evidence>
<dbReference type="KEGG" id="gax:Pan161_52740"/>
<dbReference type="EMBL" id="CP036343">
    <property type="protein sequence ID" value="QDT93593.1"/>
    <property type="molecule type" value="Genomic_DNA"/>
</dbReference>
<dbReference type="GO" id="GO:0020037">
    <property type="term" value="F:heme binding"/>
    <property type="evidence" value="ECO:0007669"/>
    <property type="project" value="InterPro"/>
</dbReference>
<dbReference type="InterPro" id="IPR036909">
    <property type="entry name" value="Cyt_c-like_dom_sf"/>
</dbReference>
<keyword evidence="2 4" id="KW-0479">Metal-binding</keyword>
<keyword evidence="5" id="KW-0472">Membrane</keyword>
<keyword evidence="1 4" id="KW-0349">Heme</keyword>
<dbReference type="Proteomes" id="UP000316855">
    <property type="component" value="Chromosome"/>
</dbReference>
<sequence length="209" mass="23650">MNRISVIILGIFAVVIASLMGLVIVPNWQFEEMQPVEIISADGSKAVYPQKLDSWREAPGREVYRGLGCIYCHSQQVRPEGFGADIDRGWGSRRSVPRDYVFQSPPYLGTMRTGPDLANIGIRQPIEEWHLMHLFDPQITSPGSTMPSFKFLFETHEGSEPMTSIGIPAIQLPKAYTKKPTWIVPKKEAMDLVAYFLTLHQKFDLKDVK</sequence>
<dbReference type="InterPro" id="IPR009056">
    <property type="entry name" value="Cyt_c-like_dom"/>
</dbReference>
<evidence type="ECO:0000313" key="8">
    <source>
        <dbReference type="Proteomes" id="UP000316855"/>
    </source>
</evidence>
<accession>A0A517VKQ2</accession>
<dbReference type="AlphaFoldDB" id="A0A517VKQ2"/>
<proteinExistence type="predicted"/>
<evidence type="ECO:0000256" key="1">
    <source>
        <dbReference type="ARBA" id="ARBA00022617"/>
    </source>
</evidence>
<dbReference type="PROSITE" id="PS51007">
    <property type="entry name" value="CYTC"/>
    <property type="match status" value="1"/>
</dbReference>
<feature type="transmembrane region" description="Helical" evidence="5">
    <location>
        <begin position="6"/>
        <end position="25"/>
    </location>
</feature>
<organism evidence="7 8">
    <name type="scientific">Gimesia algae</name>
    <dbReference type="NCBI Taxonomy" id="2527971"/>
    <lineage>
        <taxon>Bacteria</taxon>
        <taxon>Pseudomonadati</taxon>
        <taxon>Planctomycetota</taxon>
        <taxon>Planctomycetia</taxon>
        <taxon>Planctomycetales</taxon>
        <taxon>Planctomycetaceae</taxon>
        <taxon>Gimesia</taxon>
    </lineage>
</organism>
<dbReference type="RefSeq" id="WP_145231586.1">
    <property type="nucleotide sequence ID" value="NZ_CP036343.1"/>
</dbReference>
<feature type="domain" description="Cytochrome c" evidence="6">
    <location>
        <begin position="55"/>
        <end position="200"/>
    </location>
</feature>
<gene>
    <name evidence="7" type="ORF">Pan161_52740</name>
</gene>
<name>A0A517VKQ2_9PLAN</name>
<dbReference type="InterPro" id="IPR003468">
    <property type="entry name" value="Cyt_c_oxidase_monohaem-su/FixO"/>
</dbReference>
<keyword evidence="5" id="KW-1133">Transmembrane helix</keyword>
<evidence type="ECO:0000256" key="3">
    <source>
        <dbReference type="ARBA" id="ARBA00023004"/>
    </source>
</evidence>
<evidence type="ECO:0000313" key="7">
    <source>
        <dbReference type="EMBL" id="QDT93593.1"/>
    </source>
</evidence>
<dbReference type="GO" id="GO:0009055">
    <property type="term" value="F:electron transfer activity"/>
    <property type="evidence" value="ECO:0007669"/>
    <property type="project" value="InterPro"/>
</dbReference>
<dbReference type="OrthoDB" id="9811395at2"/>
<keyword evidence="5" id="KW-0812">Transmembrane</keyword>
<dbReference type="GO" id="GO:0046872">
    <property type="term" value="F:metal ion binding"/>
    <property type="evidence" value="ECO:0007669"/>
    <property type="project" value="UniProtKB-KW"/>
</dbReference>
<dbReference type="Pfam" id="PF02433">
    <property type="entry name" value="FixO"/>
    <property type="match status" value="1"/>
</dbReference>
<protein>
    <submittedName>
        <fullName evidence="7">Cytochrome C oxidase, mono-heme subunit/FixO</fullName>
    </submittedName>
</protein>
<keyword evidence="8" id="KW-1185">Reference proteome</keyword>
<dbReference type="SUPFAM" id="SSF46626">
    <property type="entry name" value="Cytochrome c"/>
    <property type="match status" value="1"/>
</dbReference>
<keyword evidence="3 4" id="KW-0408">Iron</keyword>
<dbReference type="Gene3D" id="1.10.760.10">
    <property type="entry name" value="Cytochrome c-like domain"/>
    <property type="match status" value="1"/>
</dbReference>
<evidence type="ECO:0000256" key="4">
    <source>
        <dbReference type="PROSITE-ProRule" id="PRU00433"/>
    </source>
</evidence>
<evidence type="ECO:0000259" key="6">
    <source>
        <dbReference type="PROSITE" id="PS51007"/>
    </source>
</evidence>
<evidence type="ECO:0000256" key="2">
    <source>
        <dbReference type="ARBA" id="ARBA00022723"/>
    </source>
</evidence>